<gene>
    <name evidence="5" type="ORF">ENJ40_00415</name>
</gene>
<dbReference type="InterPro" id="IPR003593">
    <property type="entry name" value="AAA+_ATPase"/>
</dbReference>
<evidence type="ECO:0000313" key="5">
    <source>
        <dbReference type="EMBL" id="HFC96907.1"/>
    </source>
</evidence>
<protein>
    <submittedName>
        <fullName evidence="5">ATP-binding protein</fullName>
    </submittedName>
</protein>
<dbReference type="InterPro" id="IPR027417">
    <property type="entry name" value="P-loop_NTPase"/>
</dbReference>
<dbReference type="PANTHER" id="PTHR23073">
    <property type="entry name" value="26S PROTEASOME REGULATORY SUBUNIT"/>
    <property type="match status" value="1"/>
</dbReference>
<proteinExistence type="inferred from homology"/>
<evidence type="ECO:0000256" key="1">
    <source>
        <dbReference type="ARBA" id="ARBA00006914"/>
    </source>
</evidence>
<dbReference type="GO" id="GO:0005524">
    <property type="term" value="F:ATP binding"/>
    <property type="evidence" value="ECO:0007669"/>
    <property type="project" value="UniProtKB-KW"/>
</dbReference>
<dbReference type="CDD" id="cd19481">
    <property type="entry name" value="RecA-like_protease"/>
    <property type="match status" value="1"/>
</dbReference>
<dbReference type="InterPro" id="IPR003959">
    <property type="entry name" value="ATPase_AAA_core"/>
</dbReference>
<organism evidence="5">
    <name type="scientific">Thermosulfurimonas dismutans</name>
    <dbReference type="NCBI Taxonomy" id="999894"/>
    <lineage>
        <taxon>Bacteria</taxon>
        <taxon>Pseudomonadati</taxon>
        <taxon>Thermodesulfobacteriota</taxon>
        <taxon>Thermodesulfobacteria</taxon>
        <taxon>Thermodesulfobacteriales</taxon>
        <taxon>Thermodesulfobacteriaceae</taxon>
        <taxon>Thermosulfurimonas</taxon>
    </lineage>
</organism>
<dbReference type="SUPFAM" id="SSF52540">
    <property type="entry name" value="P-loop containing nucleoside triphosphate hydrolases"/>
    <property type="match status" value="1"/>
</dbReference>
<sequence>MTDSGPGCYPGRNSAFFRGGGVKRSPFFQDIERGLYREFWEFLAAVFDLEEDEKWALLLPFALESGYADSSGEPSRATPRLLLHLTGISYPRARELFHPRGKLHRFRLLRYVRDTEEYPLLDRPYGLPEALMDRLCGLKPWLEGVEELPASDAGRAGPLAGRIVSLAHKSRQREEPFLLELIGERETALLALEEALAEMGLPAWSVSLPEVGKEGLGEILREALLEGRLVVLTEADREELPRGLLRDLALYLVLVGERPLGFAEHRLSVPSPSGDYLAGVFRQFGLSGAWSFPICRRELKKWVRAGLTPEEILLEKYRRRARGLALVRKPCRCPEDLILPERERRLLDHLLLRLRRRTQILEDDGLARLAHPRKGINVLFSGPPGTGKTLAAEILAGSLGLPLLVVDLAGVASKWVGETEKNLRLIFEELVSPETVVVFDEAEALFGRRVENRQAQDRYANMEISYLLQRLEDHRGCVILATNLEPALDQAFVRRLDLIIRFPFPDEEMRERLWRQFLARLPRTRGLDVARLAREYPLSGGQIRNIVLTAAYLAGEEPVGPEEIKEALEIELAKLGAMLEAR</sequence>
<dbReference type="Pfam" id="PF00004">
    <property type="entry name" value="AAA"/>
    <property type="match status" value="1"/>
</dbReference>
<dbReference type="SMART" id="SM00382">
    <property type="entry name" value="AAA"/>
    <property type="match status" value="1"/>
</dbReference>
<dbReference type="GO" id="GO:0016887">
    <property type="term" value="F:ATP hydrolysis activity"/>
    <property type="evidence" value="ECO:0007669"/>
    <property type="project" value="InterPro"/>
</dbReference>
<keyword evidence="2" id="KW-0547">Nucleotide-binding</keyword>
<evidence type="ECO:0000259" key="4">
    <source>
        <dbReference type="SMART" id="SM00382"/>
    </source>
</evidence>
<reference evidence="5" key="1">
    <citation type="journal article" date="2020" name="mSystems">
        <title>Genome- and Community-Level Interaction Insights into Carbon Utilization and Element Cycling Functions of Hydrothermarchaeota in Hydrothermal Sediment.</title>
        <authorList>
            <person name="Zhou Z."/>
            <person name="Liu Y."/>
            <person name="Xu W."/>
            <person name="Pan J."/>
            <person name="Luo Z.H."/>
            <person name="Li M."/>
        </authorList>
    </citation>
    <scope>NUCLEOTIDE SEQUENCE [LARGE SCALE GENOMIC DNA]</scope>
    <source>
        <strain evidence="5">HyVt-483</strain>
    </source>
</reference>
<evidence type="ECO:0000256" key="3">
    <source>
        <dbReference type="ARBA" id="ARBA00022840"/>
    </source>
</evidence>
<accession>A0A7C3CEY4</accession>
<keyword evidence="3 5" id="KW-0067">ATP-binding</keyword>
<feature type="domain" description="AAA+ ATPase" evidence="4">
    <location>
        <begin position="374"/>
        <end position="506"/>
    </location>
</feature>
<evidence type="ECO:0000256" key="2">
    <source>
        <dbReference type="ARBA" id="ARBA00022741"/>
    </source>
</evidence>
<comment type="similarity">
    <text evidence="1">Belongs to the AAA ATPase family.</text>
</comment>
<dbReference type="Gene3D" id="3.40.50.300">
    <property type="entry name" value="P-loop containing nucleotide triphosphate hydrolases"/>
    <property type="match status" value="1"/>
</dbReference>
<comment type="caution">
    <text evidence="5">The sequence shown here is derived from an EMBL/GenBank/DDBJ whole genome shotgun (WGS) entry which is preliminary data.</text>
</comment>
<dbReference type="Proteomes" id="UP000886043">
    <property type="component" value="Unassembled WGS sequence"/>
</dbReference>
<dbReference type="InterPro" id="IPR050221">
    <property type="entry name" value="26S_Proteasome_ATPase"/>
</dbReference>
<dbReference type="AlphaFoldDB" id="A0A7C3CEY4"/>
<name>A0A7C3CEY4_9BACT</name>
<dbReference type="EMBL" id="DRMH01000008">
    <property type="protein sequence ID" value="HFC96907.1"/>
    <property type="molecule type" value="Genomic_DNA"/>
</dbReference>